<dbReference type="Pfam" id="PF00535">
    <property type="entry name" value="Glycos_transf_2"/>
    <property type="match status" value="1"/>
</dbReference>
<evidence type="ECO:0000313" key="3">
    <source>
        <dbReference type="Proteomes" id="UP000177691"/>
    </source>
</evidence>
<name>A0A1F5RWN0_9BACT</name>
<evidence type="ECO:0000313" key="2">
    <source>
        <dbReference type="EMBL" id="OGF18834.1"/>
    </source>
</evidence>
<organism evidence="2 3">
    <name type="scientific">Candidatus Falkowbacteria bacterium RIFCSPHIGHO2_02_FULL_45_15</name>
    <dbReference type="NCBI Taxonomy" id="1797987"/>
    <lineage>
        <taxon>Bacteria</taxon>
        <taxon>Candidatus Falkowiibacteriota</taxon>
    </lineage>
</organism>
<feature type="domain" description="Glycosyltransferase 2-like" evidence="1">
    <location>
        <begin position="6"/>
        <end position="167"/>
    </location>
</feature>
<dbReference type="Gene3D" id="3.90.550.10">
    <property type="entry name" value="Spore Coat Polysaccharide Biosynthesis Protein SpsA, Chain A"/>
    <property type="match status" value="1"/>
</dbReference>
<dbReference type="PANTHER" id="PTHR48090">
    <property type="entry name" value="UNDECAPRENYL-PHOSPHATE 4-DEOXY-4-FORMAMIDO-L-ARABINOSE TRANSFERASE-RELATED"/>
    <property type="match status" value="1"/>
</dbReference>
<dbReference type="EMBL" id="MFFU01000035">
    <property type="protein sequence ID" value="OGF18834.1"/>
    <property type="molecule type" value="Genomic_DNA"/>
</dbReference>
<dbReference type="Proteomes" id="UP000177691">
    <property type="component" value="Unassembled WGS sequence"/>
</dbReference>
<gene>
    <name evidence="2" type="ORF">A3D54_02695</name>
</gene>
<dbReference type="CDD" id="cd04179">
    <property type="entry name" value="DPM_DPG-synthase_like"/>
    <property type="match status" value="1"/>
</dbReference>
<dbReference type="InterPro" id="IPR029044">
    <property type="entry name" value="Nucleotide-diphossugar_trans"/>
</dbReference>
<comment type="caution">
    <text evidence="2">The sequence shown here is derived from an EMBL/GenBank/DDBJ whole genome shotgun (WGS) entry which is preliminary data.</text>
</comment>
<evidence type="ECO:0000259" key="1">
    <source>
        <dbReference type="Pfam" id="PF00535"/>
    </source>
</evidence>
<dbReference type="InterPro" id="IPR050256">
    <property type="entry name" value="Glycosyltransferase_2"/>
</dbReference>
<sequence>MDKVFIIIPAYNESAAITSVIKDIRAASKEWQMVVVDDGSSDRTAELAETAGAVVLRHLVNRGQGAALKTGTEYAIIKGAEVVVHFDADGQFSAVDIPAVIAPLTAGEAQVVFGSRFLSAPGGKKSNIPWFKKHVILGLARLINKIFLGVSLSDPQTGCRAFSKEAAVKLNWQQDKMAHCSEIMRLAVKNNLRVREVPITVVYHSFGQHFSGGVKILEEFFLGIFTK</sequence>
<protein>
    <recommendedName>
        <fullName evidence="1">Glycosyltransferase 2-like domain-containing protein</fullName>
    </recommendedName>
</protein>
<dbReference type="InterPro" id="IPR001173">
    <property type="entry name" value="Glyco_trans_2-like"/>
</dbReference>
<dbReference type="PANTHER" id="PTHR48090:SF7">
    <property type="entry name" value="RFBJ PROTEIN"/>
    <property type="match status" value="1"/>
</dbReference>
<dbReference type="AlphaFoldDB" id="A0A1F5RWN0"/>
<accession>A0A1F5RWN0</accession>
<reference evidence="2 3" key="1">
    <citation type="journal article" date="2016" name="Nat. Commun.">
        <title>Thousands of microbial genomes shed light on interconnected biogeochemical processes in an aquifer system.</title>
        <authorList>
            <person name="Anantharaman K."/>
            <person name="Brown C.T."/>
            <person name="Hug L.A."/>
            <person name="Sharon I."/>
            <person name="Castelle C.J."/>
            <person name="Probst A.J."/>
            <person name="Thomas B.C."/>
            <person name="Singh A."/>
            <person name="Wilkins M.J."/>
            <person name="Karaoz U."/>
            <person name="Brodie E.L."/>
            <person name="Williams K.H."/>
            <person name="Hubbard S.S."/>
            <person name="Banfield J.F."/>
        </authorList>
    </citation>
    <scope>NUCLEOTIDE SEQUENCE [LARGE SCALE GENOMIC DNA]</scope>
</reference>
<dbReference type="SUPFAM" id="SSF53448">
    <property type="entry name" value="Nucleotide-diphospho-sugar transferases"/>
    <property type="match status" value="1"/>
</dbReference>
<proteinExistence type="predicted"/>